<dbReference type="Proteomes" id="UP000186098">
    <property type="component" value="Unassembled WGS sequence"/>
</dbReference>
<dbReference type="InterPro" id="IPR002146">
    <property type="entry name" value="ATP_synth_b/b'su_bac/chlpt"/>
</dbReference>
<reference evidence="18" key="1">
    <citation type="submission" date="2017-01" db="EMBL/GenBank/DDBJ databases">
        <authorList>
            <person name="Varghese N."/>
            <person name="Submissions S."/>
        </authorList>
    </citation>
    <scope>NUCLEOTIDE SEQUENCE [LARGE SCALE GENOMIC DNA]</scope>
    <source>
        <strain evidence="18">DSM 18714</strain>
    </source>
</reference>
<keyword evidence="9 13" id="KW-0066">ATP synthesis</keyword>
<dbReference type="NCBIfam" id="NF009989">
    <property type="entry name" value="PRK13455.1"/>
    <property type="match status" value="1"/>
</dbReference>
<dbReference type="PANTHER" id="PTHR33445:SF1">
    <property type="entry name" value="ATP SYNTHASE SUBUNIT B"/>
    <property type="match status" value="1"/>
</dbReference>
<protein>
    <recommendedName>
        <fullName evidence="13">ATP synthase subunit b</fullName>
    </recommendedName>
    <alternativeName>
        <fullName evidence="13">ATP synthase F(0) sector subunit b</fullName>
    </alternativeName>
    <alternativeName>
        <fullName evidence="13">ATPase subunit I</fullName>
    </alternativeName>
    <alternativeName>
        <fullName evidence="13">F-type ATPase subunit b</fullName>
        <shortName evidence="13">F-ATPase subunit b</shortName>
    </alternativeName>
</protein>
<dbReference type="GO" id="GO:0046933">
    <property type="term" value="F:proton-transporting ATP synthase activity, rotational mechanism"/>
    <property type="evidence" value="ECO:0007669"/>
    <property type="project" value="UniProtKB-UniRule"/>
</dbReference>
<evidence type="ECO:0000256" key="9">
    <source>
        <dbReference type="ARBA" id="ARBA00023310"/>
    </source>
</evidence>
<dbReference type="GO" id="GO:0045259">
    <property type="term" value="C:proton-transporting ATP synthase complex"/>
    <property type="evidence" value="ECO:0007669"/>
    <property type="project" value="UniProtKB-KW"/>
</dbReference>
<evidence type="ECO:0000256" key="14">
    <source>
        <dbReference type="RuleBase" id="RU003848"/>
    </source>
</evidence>
<dbReference type="GO" id="GO:0005886">
    <property type="term" value="C:plasma membrane"/>
    <property type="evidence" value="ECO:0007669"/>
    <property type="project" value="UniProtKB-SubCell"/>
</dbReference>
<organism evidence="17 18">
    <name type="scientific">Phaeovulum vinaykumarii</name>
    <dbReference type="NCBI Taxonomy" id="407234"/>
    <lineage>
        <taxon>Bacteria</taxon>
        <taxon>Pseudomonadati</taxon>
        <taxon>Pseudomonadota</taxon>
        <taxon>Alphaproteobacteria</taxon>
        <taxon>Rhodobacterales</taxon>
        <taxon>Paracoccaceae</taxon>
        <taxon>Phaeovulum</taxon>
    </lineage>
</organism>
<evidence type="ECO:0000313" key="17">
    <source>
        <dbReference type="EMBL" id="SIS70487.1"/>
    </source>
</evidence>
<keyword evidence="13" id="KW-1003">Cell membrane</keyword>
<dbReference type="OrthoDB" id="8479836at2"/>
<evidence type="ECO:0000256" key="7">
    <source>
        <dbReference type="ARBA" id="ARBA00023065"/>
    </source>
</evidence>
<feature type="chain" id="PRO_5012771868" description="ATP synthase subunit b" evidence="16">
    <location>
        <begin position="21"/>
        <end position="187"/>
    </location>
</feature>
<comment type="function">
    <text evidence="10 13">F(1)F(0) ATP synthase produces ATP from ADP in the presence of a proton or sodium gradient. F-type ATPases consist of two structural domains, F(1) containing the extramembraneous catalytic core and F(0) containing the membrane proton channel, linked together by a central stalk and a peripheral stalk. During catalysis, ATP synthesis in the catalytic domain of F(1) is coupled via a rotary mechanism of the central stalk subunits to proton translocation.</text>
</comment>
<feature type="coiled-coil region" evidence="15">
    <location>
        <begin position="63"/>
        <end position="126"/>
    </location>
</feature>
<comment type="subcellular location">
    <subcellularLocation>
        <location evidence="13">Cell membrane</location>
        <topology evidence="13">Single-pass membrane protein</topology>
    </subcellularLocation>
    <subcellularLocation>
        <location evidence="12">Endomembrane system</location>
        <topology evidence="12">Single-pass membrane protein</topology>
    </subcellularLocation>
</comment>
<keyword evidence="15" id="KW-0175">Coiled coil</keyword>
<comment type="subunit">
    <text evidence="13">F-type ATPases have 2 components, F(1) - the catalytic core - and F(0) - the membrane proton channel. F(1) has five subunits: alpha(3), beta(3), gamma(1), delta(1), epsilon(1). F(0) has three main subunits: a(1), b(2) and c(10-14). The alpha and beta chains form an alternating ring which encloses part of the gamma chain. F(1) is attached to F(0) by a central stalk formed by the gamma and epsilon chains, while a peripheral stalk is formed by the delta and b chains.</text>
</comment>
<keyword evidence="3 13" id="KW-0138">CF(0)</keyword>
<dbReference type="GO" id="GO:0046961">
    <property type="term" value="F:proton-transporting ATPase activity, rotational mechanism"/>
    <property type="evidence" value="ECO:0007669"/>
    <property type="project" value="TreeGrafter"/>
</dbReference>
<dbReference type="STRING" id="407234.SAMN05421795_102723"/>
<keyword evidence="4 13" id="KW-0812">Transmembrane</keyword>
<dbReference type="EMBL" id="FTOM01000002">
    <property type="protein sequence ID" value="SIS70487.1"/>
    <property type="molecule type" value="Genomic_DNA"/>
</dbReference>
<dbReference type="GO" id="GO:0012505">
    <property type="term" value="C:endomembrane system"/>
    <property type="evidence" value="ECO:0007669"/>
    <property type="project" value="UniProtKB-SubCell"/>
</dbReference>
<evidence type="ECO:0000256" key="11">
    <source>
        <dbReference type="ARBA" id="ARBA00025614"/>
    </source>
</evidence>
<keyword evidence="8 13" id="KW-0472">Membrane</keyword>
<dbReference type="Pfam" id="PF00430">
    <property type="entry name" value="ATP-synt_B"/>
    <property type="match status" value="1"/>
</dbReference>
<evidence type="ECO:0000256" key="12">
    <source>
        <dbReference type="ARBA" id="ARBA00037847"/>
    </source>
</evidence>
<keyword evidence="16" id="KW-0732">Signal</keyword>
<evidence type="ECO:0000256" key="15">
    <source>
        <dbReference type="SAM" id="Coils"/>
    </source>
</evidence>
<evidence type="ECO:0000256" key="6">
    <source>
        <dbReference type="ARBA" id="ARBA00022989"/>
    </source>
</evidence>
<dbReference type="InterPro" id="IPR050059">
    <property type="entry name" value="ATP_synthase_B_chain"/>
</dbReference>
<evidence type="ECO:0000256" key="13">
    <source>
        <dbReference type="HAMAP-Rule" id="MF_01398"/>
    </source>
</evidence>
<evidence type="ECO:0000256" key="5">
    <source>
        <dbReference type="ARBA" id="ARBA00022781"/>
    </source>
</evidence>
<comment type="function">
    <text evidence="11">Component of the F(0) channel, it forms part of the peripheral stalk, linking F(1) to F(0). The b'-subunit is a diverged and duplicated form of b found in plants and photosynthetic bacteria.</text>
</comment>
<dbReference type="CDD" id="cd06503">
    <property type="entry name" value="ATP-synt_Fo_b"/>
    <property type="match status" value="1"/>
</dbReference>
<feature type="signal peptide" evidence="16">
    <location>
        <begin position="1"/>
        <end position="20"/>
    </location>
</feature>
<evidence type="ECO:0000256" key="4">
    <source>
        <dbReference type="ARBA" id="ARBA00022692"/>
    </source>
</evidence>
<dbReference type="PANTHER" id="PTHR33445">
    <property type="entry name" value="ATP SYNTHASE SUBUNIT B', CHLOROPLASTIC"/>
    <property type="match status" value="1"/>
</dbReference>
<feature type="transmembrane region" description="Helical" evidence="13">
    <location>
        <begin position="30"/>
        <end position="49"/>
    </location>
</feature>
<proteinExistence type="inferred from homology"/>
<keyword evidence="5 13" id="KW-0375">Hydrogen ion transport</keyword>
<sequence length="187" mass="19969">MKLLKPVLGAALLAPVPALAASGPFFSLHNTNFVVTLGFIVFLGVVIYYKVPGLLGGMLDKRAAAIRAELEEARLLREEAQKVLADYERKSREVKAQAEEIVSAAKRDAEAAAEQAKADLQVAIARRVKAAEDQIASAEAGALREVKDRAVTVAVAAAAEVLTNQMGADRKAALIDDAIDEVSRRLH</sequence>
<name>A0A1N7L9L4_9RHOB</name>
<evidence type="ECO:0000256" key="1">
    <source>
        <dbReference type="ARBA" id="ARBA00005513"/>
    </source>
</evidence>
<dbReference type="AlphaFoldDB" id="A0A1N7L9L4"/>
<dbReference type="HAMAP" id="MF_01398">
    <property type="entry name" value="ATP_synth_b_bprime"/>
    <property type="match status" value="1"/>
</dbReference>
<gene>
    <name evidence="13" type="primary">atpF</name>
    <name evidence="17" type="ORF">SAMN05421795_102723</name>
</gene>
<evidence type="ECO:0000256" key="16">
    <source>
        <dbReference type="SAM" id="SignalP"/>
    </source>
</evidence>
<keyword evidence="6 13" id="KW-1133">Transmembrane helix</keyword>
<evidence type="ECO:0000256" key="3">
    <source>
        <dbReference type="ARBA" id="ARBA00022547"/>
    </source>
</evidence>
<evidence type="ECO:0000256" key="8">
    <source>
        <dbReference type="ARBA" id="ARBA00023136"/>
    </source>
</evidence>
<evidence type="ECO:0000256" key="10">
    <source>
        <dbReference type="ARBA" id="ARBA00025198"/>
    </source>
</evidence>
<accession>A0A1N7L9L4</accession>
<keyword evidence="2 13" id="KW-0813">Transport</keyword>
<keyword evidence="18" id="KW-1185">Reference proteome</keyword>
<evidence type="ECO:0000313" key="18">
    <source>
        <dbReference type="Proteomes" id="UP000186098"/>
    </source>
</evidence>
<comment type="similarity">
    <text evidence="1 13 14">Belongs to the ATPase B chain family.</text>
</comment>
<keyword evidence="7 13" id="KW-0406">Ion transport</keyword>
<evidence type="ECO:0000256" key="2">
    <source>
        <dbReference type="ARBA" id="ARBA00022448"/>
    </source>
</evidence>